<dbReference type="AlphaFoldDB" id="A0A084AFE5"/>
<dbReference type="PANTHER" id="PTHR43539:SF68">
    <property type="entry name" value="FLAVIN-BINDING MONOOXYGENASE-LIKE PROTEIN (AFU_ORTHOLOGUE AFUA_4G09220)"/>
    <property type="match status" value="1"/>
</dbReference>
<evidence type="ECO:0000256" key="1">
    <source>
        <dbReference type="ARBA" id="ARBA00023002"/>
    </source>
</evidence>
<keyword evidence="1" id="KW-0560">Oxidoreductase</keyword>
<evidence type="ECO:0000313" key="3">
    <source>
        <dbReference type="EMBL" id="KEY64024.1"/>
    </source>
</evidence>
<accession>A0A084AFE5</accession>
<organism evidence="3 4">
    <name type="scientific">Stachybotrys chartarum (strain CBS 109288 / IBT 7711)</name>
    <name type="common">Toxic black mold</name>
    <name type="synonym">Stilbospora chartarum</name>
    <dbReference type="NCBI Taxonomy" id="1280523"/>
    <lineage>
        <taxon>Eukaryota</taxon>
        <taxon>Fungi</taxon>
        <taxon>Dikarya</taxon>
        <taxon>Ascomycota</taxon>
        <taxon>Pezizomycotina</taxon>
        <taxon>Sordariomycetes</taxon>
        <taxon>Hypocreomycetidae</taxon>
        <taxon>Hypocreales</taxon>
        <taxon>Stachybotryaceae</taxon>
        <taxon>Stachybotrys</taxon>
    </lineage>
</organism>
<dbReference type="Proteomes" id="UP000028045">
    <property type="component" value="Unassembled WGS sequence"/>
</dbReference>
<dbReference type="GO" id="GO:0050660">
    <property type="term" value="F:flavin adenine dinucleotide binding"/>
    <property type="evidence" value="ECO:0007669"/>
    <property type="project" value="TreeGrafter"/>
</dbReference>
<dbReference type="SUPFAM" id="SSF54427">
    <property type="entry name" value="NTF2-like"/>
    <property type="match status" value="1"/>
</dbReference>
<proteinExistence type="predicted"/>
<protein>
    <recommendedName>
        <fullName evidence="5">FAD/NAD(P)-binding domain-containing protein</fullName>
    </recommendedName>
</protein>
<dbReference type="HOGENOM" id="CLU_015676_1_0_1"/>
<name>A0A084AFE5_STACB</name>
<dbReference type="InterPro" id="IPR050982">
    <property type="entry name" value="Auxin_biosynth/cation_transpt"/>
</dbReference>
<dbReference type="InterPro" id="IPR036188">
    <property type="entry name" value="FAD/NAD-bd_sf"/>
</dbReference>
<dbReference type="InterPro" id="IPR032710">
    <property type="entry name" value="NTF2-like_dom_sf"/>
</dbReference>
<feature type="region of interest" description="Disordered" evidence="2">
    <location>
        <begin position="181"/>
        <end position="203"/>
    </location>
</feature>
<keyword evidence="4" id="KW-1185">Reference proteome</keyword>
<dbReference type="PRINTS" id="PR00411">
    <property type="entry name" value="PNDRDTASEI"/>
</dbReference>
<evidence type="ECO:0000313" key="4">
    <source>
        <dbReference type="Proteomes" id="UP000028045"/>
    </source>
</evidence>
<dbReference type="GO" id="GO:0004497">
    <property type="term" value="F:monooxygenase activity"/>
    <property type="evidence" value="ECO:0007669"/>
    <property type="project" value="TreeGrafter"/>
</dbReference>
<dbReference type="Pfam" id="PF13738">
    <property type="entry name" value="Pyr_redox_3"/>
    <property type="match status" value="1"/>
</dbReference>
<gene>
    <name evidence="3" type="ORF">S7711_07388</name>
</gene>
<dbReference type="EMBL" id="KL648755">
    <property type="protein sequence ID" value="KEY64024.1"/>
    <property type="molecule type" value="Genomic_DNA"/>
</dbReference>
<dbReference type="SUPFAM" id="SSF51905">
    <property type="entry name" value="FAD/NAD(P)-binding domain"/>
    <property type="match status" value="1"/>
</dbReference>
<dbReference type="PANTHER" id="PTHR43539">
    <property type="entry name" value="FLAVIN-BINDING MONOOXYGENASE-LIKE PROTEIN (AFU_ORTHOLOGUE AFUA_4G09220)"/>
    <property type="match status" value="1"/>
</dbReference>
<evidence type="ECO:0000256" key="2">
    <source>
        <dbReference type="SAM" id="MobiDB-lite"/>
    </source>
</evidence>
<evidence type="ECO:0008006" key="5">
    <source>
        <dbReference type="Google" id="ProtNLM"/>
    </source>
</evidence>
<sequence>MTVAVEQVVPSHQRCAPGSINLPIAKFPDASPSTDTLDPGNVASQLVENFNQLLQKKDLSSIAGLFSENGFWRDHLALSWNFRTVQSPRGILEYLEKSAGSRDGFRLQKIALDNSSPARSPLGSPVDAEGAVPGVRTFLTLTTSIGKGTGLARLVKQNGKWQVFTLYTRLDELSGHEEAINTRRPFGADHAAGSKKKNWADERREETSIEAGYDPAVLIIGAGQAGLTAAARLKMLGVKTLIIDEADRVGDNWRKRYHQLVLHDPVWYDHLPYINFPSSWPIFTPKDKLADFFESYATLLELNVWTQTSFTTTPSWNESEKRWTVQVSRKVNGKDEVRTFHPRHIIQATGHSGKKAQPFFKGLENFQGDRICHSSEFREAQQNGRGKKVVVVGSGNSAHDIAQDFLEKGYDTTIVQRSSTCVVGSNTILETSLKPLYSEDGPHVDDADVIDQGTPLPVLKANHVTLAQKQADLDKNTHEGLTKAGFKVDRGPDGAGLFIKYFQRGGGYYIDVGASRLIANGDIKVKQGQEIKEILPHGIRFADDSELEADEIVLATGYQSTRSQTRAIFGDKVADKIGDVWGINSDGEMNTIWQKSGHEGFWFHGGNLALCRYYSLLLALQIKGLEEGIYQYGEI</sequence>
<dbReference type="Gene3D" id="3.50.50.60">
    <property type="entry name" value="FAD/NAD(P)-binding domain"/>
    <property type="match status" value="1"/>
</dbReference>
<reference evidence="3 4" key="1">
    <citation type="journal article" date="2014" name="BMC Genomics">
        <title>Comparative genome sequencing reveals chemotype-specific gene clusters in the toxigenic black mold Stachybotrys.</title>
        <authorList>
            <person name="Semeiks J."/>
            <person name="Borek D."/>
            <person name="Otwinowski Z."/>
            <person name="Grishin N.V."/>
        </authorList>
    </citation>
    <scope>NUCLEOTIDE SEQUENCE [LARGE SCALE GENOMIC DNA]</scope>
    <source>
        <strain evidence="4">CBS 109288 / IBT 7711</strain>
    </source>
</reference>
<dbReference type="OrthoDB" id="74360at2759"/>
<dbReference type="PRINTS" id="PR00368">
    <property type="entry name" value="FADPNR"/>
</dbReference>